<dbReference type="EMBL" id="CM046121">
    <property type="protein sequence ID" value="KAI8434340.1"/>
    <property type="molecule type" value="Genomic_DNA"/>
</dbReference>
<proteinExistence type="predicted"/>
<comment type="caution">
    <text evidence="1">The sequence shown here is derived from an EMBL/GenBank/DDBJ whole genome shotgun (WGS) entry which is preliminary data.</text>
</comment>
<dbReference type="Proteomes" id="UP001064048">
    <property type="component" value="Chromosome 21"/>
</dbReference>
<sequence length="291" mass="33770">MFGLNLRRVYCVCDKIMVRTLRNRRFEVAGPNPGLDRRVAAFREEGIPIMDDAEELIEQSESEFHNKLLKYPWKPATQDRIARHDASAMRNWRELKEDTLNIPQDLRQHLLKFSERTIPPLNKESVKPSIMEEKMGEFEKIIRRCAENGNKEPNIETNESTEVALHSPSNNEKKDKRRVTLEEMTATIKNRLESGKAIDLPDQILLSAVNSNNTEISSKKLSKEIDLHETEQPNAVAEYKDRDGKQKSIMEYPERIRIPKKAHKKGATYKVNDCYYDHDGIFLYRVLGMSS</sequence>
<evidence type="ECO:0000313" key="1">
    <source>
        <dbReference type="EMBL" id="KAI8434340.1"/>
    </source>
</evidence>
<organism evidence="1 2">
    <name type="scientific">Choristoneura fumiferana</name>
    <name type="common">Spruce budworm moth</name>
    <name type="synonym">Archips fumiferana</name>
    <dbReference type="NCBI Taxonomy" id="7141"/>
    <lineage>
        <taxon>Eukaryota</taxon>
        <taxon>Metazoa</taxon>
        <taxon>Ecdysozoa</taxon>
        <taxon>Arthropoda</taxon>
        <taxon>Hexapoda</taxon>
        <taxon>Insecta</taxon>
        <taxon>Pterygota</taxon>
        <taxon>Neoptera</taxon>
        <taxon>Endopterygota</taxon>
        <taxon>Lepidoptera</taxon>
        <taxon>Glossata</taxon>
        <taxon>Ditrysia</taxon>
        <taxon>Tortricoidea</taxon>
        <taxon>Tortricidae</taxon>
        <taxon>Tortricinae</taxon>
        <taxon>Choristoneura</taxon>
    </lineage>
</organism>
<protein>
    <submittedName>
        <fullName evidence="1">Uncharacterized protein</fullName>
    </submittedName>
</protein>
<keyword evidence="2" id="KW-1185">Reference proteome</keyword>
<reference evidence="1 2" key="1">
    <citation type="journal article" date="2022" name="Genome Biol. Evol.">
        <title>The Spruce Budworm Genome: Reconstructing the Evolutionary History of Antifreeze Proteins.</title>
        <authorList>
            <person name="Beliveau C."/>
            <person name="Gagne P."/>
            <person name="Picq S."/>
            <person name="Vernygora O."/>
            <person name="Keeling C.I."/>
            <person name="Pinkney K."/>
            <person name="Doucet D."/>
            <person name="Wen F."/>
            <person name="Johnston J.S."/>
            <person name="Maaroufi H."/>
            <person name="Boyle B."/>
            <person name="Laroche J."/>
            <person name="Dewar K."/>
            <person name="Juretic N."/>
            <person name="Blackburn G."/>
            <person name="Nisole A."/>
            <person name="Brunet B."/>
            <person name="Brandao M."/>
            <person name="Lumley L."/>
            <person name="Duan J."/>
            <person name="Quan G."/>
            <person name="Lucarotti C.J."/>
            <person name="Roe A.D."/>
            <person name="Sperling F.A.H."/>
            <person name="Levesque R.C."/>
            <person name="Cusson M."/>
        </authorList>
    </citation>
    <scope>NUCLEOTIDE SEQUENCE [LARGE SCALE GENOMIC DNA]</scope>
    <source>
        <strain evidence="1">Glfc:IPQL:Cfum</strain>
    </source>
</reference>
<accession>A0ACC0KDM6</accession>
<evidence type="ECO:0000313" key="2">
    <source>
        <dbReference type="Proteomes" id="UP001064048"/>
    </source>
</evidence>
<name>A0ACC0KDM6_CHOFU</name>
<gene>
    <name evidence="1" type="ORF">MSG28_012408</name>
</gene>